<dbReference type="Pfam" id="PF16093">
    <property type="entry name" value="PAC4"/>
    <property type="match status" value="1"/>
</dbReference>
<evidence type="ECO:0000313" key="4">
    <source>
        <dbReference type="Proteomes" id="UP000219813"/>
    </source>
</evidence>
<dbReference type="Proteomes" id="UP000219799">
    <property type="component" value="Chromosome 3"/>
</dbReference>
<keyword evidence="4" id="KW-1185">Reference proteome</keyword>
<reference evidence="3 4" key="1">
    <citation type="submission" date="2016-06" db="EMBL/GenBank/DDBJ databases">
        <authorList>
            <consortium name="Pathogen Informatics"/>
        </authorList>
    </citation>
    <scope>NUCLEOTIDE SEQUENCE [LARGE SCALE GENOMIC DNA]</scope>
    <source>
        <strain evidence="1">PmlGA01</strain>
    </source>
</reference>
<dbReference type="VEuPathDB" id="PlasmoDB:PmUG01_03030000"/>
<dbReference type="OMA" id="EPHSYGN"/>
<accession>A0A1D3JIW9</accession>
<protein>
    <recommendedName>
        <fullName evidence="5">Proteasome assembly chaperone 4</fullName>
    </recommendedName>
</protein>
<dbReference type="EMBL" id="LT594624">
    <property type="protein sequence ID" value="SBT86344.1"/>
    <property type="molecule type" value="Genomic_DNA"/>
</dbReference>
<dbReference type="Proteomes" id="UP000219813">
    <property type="component" value="Chromosome 3"/>
</dbReference>
<dbReference type="AlphaFoldDB" id="A0A1C3KAJ0"/>
<dbReference type="PANTHER" id="PTHR33559">
    <property type="entry name" value="PROTEASOME ASSEMBLY CHAPERONE 4"/>
    <property type="match status" value="1"/>
</dbReference>
<sequence>MNNNECCQALEETSASITLPKENNYKGNNIEGVHRYHKIYMSYLHLYFCVIDFTETIFISVNDENNELTDLQVSYPEDADNTICLVGVPHSYGNDIARLLGIKFKIPFYVSVNVDESDENLTNFIFSSCLEILKPLLKNR</sequence>
<evidence type="ECO:0000313" key="3">
    <source>
        <dbReference type="Proteomes" id="UP000219799"/>
    </source>
</evidence>
<dbReference type="PANTHER" id="PTHR33559:SF1">
    <property type="entry name" value="PROTEASOME ASSEMBLY CHAPERONE 4"/>
    <property type="match status" value="1"/>
</dbReference>
<dbReference type="InterPro" id="IPR032157">
    <property type="entry name" value="PAC4"/>
</dbReference>
<gene>
    <name evidence="1" type="primary">PmlGA01_030021900</name>
    <name evidence="2" type="synonym">PmUG01_03030000</name>
    <name evidence="1" type="ORF">PMLGA01_030021900</name>
    <name evidence="2" type="ORF">PMUG01_03030000</name>
</gene>
<name>A0A1C3KAJ0_PLAMA</name>
<dbReference type="EMBL" id="LT594491">
    <property type="protein sequence ID" value="SBT70484.1"/>
    <property type="molecule type" value="Genomic_DNA"/>
</dbReference>
<proteinExistence type="predicted"/>
<organism evidence="1 3">
    <name type="scientific">Plasmodium malariae</name>
    <dbReference type="NCBI Taxonomy" id="5858"/>
    <lineage>
        <taxon>Eukaryota</taxon>
        <taxon>Sar</taxon>
        <taxon>Alveolata</taxon>
        <taxon>Apicomplexa</taxon>
        <taxon>Aconoidasida</taxon>
        <taxon>Haemosporida</taxon>
        <taxon>Plasmodiidae</taxon>
        <taxon>Plasmodium</taxon>
        <taxon>Plasmodium (Plasmodium)</taxon>
    </lineage>
</organism>
<accession>A0A1C3KAJ0</accession>
<evidence type="ECO:0008006" key="5">
    <source>
        <dbReference type="Google" id="ProtNLM"/>
    </source>
</evidence>
<evidence type="ECO:0000313" key="1">
    <source>
        <dbReference type="EMBL" id="SBT70484.1"/>
    </source>
</evidence>
<evidence type="ECO:0000313" key="2">
    <source>
        <dbReference type="EMBL" id="SBT86344.1"/>
    </source>
</evidence>
<dbReference type="GO" id="GO:0043248">
    <property type="term" value="P:proteasome assembly"/>
    <property type="evidence" value="ECO:0007669"/>
    <property type="project" value="InterPro"/>
</dbReference>
<dbReference type="OrthoDB" id="368507at2759"/>